<dbReference type="Proteomes" id="UP001295423">
    <property type="component" value="Unassembled WGS sequence"/>
</dbReference>
<name>A0AAD2CVT1_9STRA</name>
<feature type="region of interest" description="Disordered" evidence="1">
    <location>
        <begin position="41"/>
        <end position="263"/>
    </location>
</feature>
<feature type="compositionally biased region" description="Acidic residues" evidence="1">
    <location>
        <begin position="139"/>
        <end position="148"/>
    </location>
</feature>
<evidence type="ECO:0000313" key="2">
    <source>
        <dbReference type="EMBL" id="CAJ1946387.1"/>
    </source>
</evidence>
<dbReference type="PROSITE" id="PS51257">
    <property type="entry name" value="PROKAR_LIPOPROTEIN"/>
    <property type="match status" value="1"/>
</dbReference>
<dbReference type="SUPFAM" id="SSF52266">
    <property type="entry name" value="SGNH hydrolase"/>
    <property type="match status" value="1"/>
</dbReference>
<proteinExistence type="predicted"/>
<dbReference type="PANTHER" id="PTHR34407:SF1">
    <property type="entry name" value="SGNH HYDROLASE-TYPE ESTERASE DOMAIN-CONTAINING PROTEIN"/>
    <property type="match status" value="1"/>
</dbReference>
<reference evidence="2" key="1">
    <citation type="submission" date="2023-08" db="EMBL/GenBank/DDBJ databases">
        <authorList>
            <person name="Audoor S."/>
            <person name="Bilcke G."/>
        </authorList>
    </citation>
    <scope>NUCLEOTIDE SEQUENCE</scope>
</reference>
<feature type="compositionally biased region" description="Acidic residues" evidence="1">
    <location>
        <begin position="110"/>
        <end position="122"/>
    </location>
</feature>
<accession>A0AAD2CVT1</accession>
<dbReference type="InterPro" id="IPR036514">
    <property type="entry name" value="SGNH_hydro_sf"/>
</dbReference>
<dbReference type="EMBL" id="CAKOGP040001668">
    <property type="protein sequence ID" value="CAJ1946387.1"/>
    <property type="molecule type" value="Genomic_DNA"/>
</dbReference>
<dbReference type="PANTHER" id="PTHR34407">
    <property type="entry name" value="EXPRESSED PROTEIN"/>
    <property type="match status" value="1"/>
</dbReference>
<sequence length="783" mass="86763">MAPLAPKSKAPTKRFYFIVIVAIACTHIFDWSPSSYAFYSENTTSSGGGGSAQGHLSSKPQWNHRAAVEEKSQSKDTFEAGMSEQDVNLNADEEESQDEDSPSESKSEQDSDASLDSDEHDENQDQKQDGDSNQTQDESQSEGDANLDSDEHDKSEDANLNASSTDEGESQNNTTSTEDEDESQNNEGTIQSQAPSETPAEQDTGLNTTTSEVENGENQNDGIIQPQTNSSESPSELDTNGVNTPGPVEDGSHSELGSSTGTPSAIEKWKQLWRDNIPENATVNALPEPTASRILSLNHTLYGKSATQREVFTSLVDAFPLPKHEDSIAVYSEEAYNKLISKLLQTDKPDRKFKIVATGGSTTAGGGKPPVLDKDRYYSKLADYLNSMLSINQTGTQQTIEYIPQGHGTRNSLHAAVLLDNFIPSDTDLLLWEFSINDAADPDLKNKEAVLSTSKQSFIAWLHEISAMKEPPMVVLLYYWNSPYRRNRTTHEIICDSYESHGDIARQFPFVVGHLNMAKYVDEELNLSTCGLYRKCPLLSDQHHASRIGHVATAFLLLNVLNPWFASQSAAAAKQRTFLDDTKHEWTCGTETDAKRLLQSVITNSSTGWKSSIGSWTLEIPIYNQETPRSLVPGNPLEGIELISKASDIRQDRQRCISLNQCGANNTFYLKAPFEQPMRNVRVMLMSFRTKGLGRPLSTSEISVQLNDSNTSAPGELVPMMVYKKPEIVKEWHCHFSCSCAWGTNVDLYWYILNTSEPAVHSVRMCVPPRVNRSPKIQSLAFW</sequence>
<comment type="caution">
    <text evidence="2">The sequence shown here is derived from an EMBL/GenBank/DDBJ whole genome shotgun (WGS) entry which is preliminary data.</text>
</comment>
<evidence type="ECO:0000256" key="1">
    <source>
        <dbReference type="SAM" id="MobiDB-lite"/>
    </source>
</evidence>
<dbReference type="Gene3D" id="3.40.50.1110">
    <property type="entry name" value="SGNH hydrolase"/>
    <property type="match status" value="1"/>
</dbReference>
<dbReference type="AlphaFoldDB" id="A0AAD2CVT1"/>
<feature type="compositionally biased region" description="Basic and acidic residues" evidence="1">
    <location>
        <begin position="66"/>
        <end position="78"/>
    </location>
</feature>
<feature type="compositionally biased region" description="Polar residues" evidence="1">
    <location>
        <begin position="185"/>
        <end position="243"/>
    </location>
</feature>
<protein>
    <submittedName>
        <fullName evidence="2">Uncharacterized protein</fullName>
    </submittedName>
</protein>
<feature type="compositionally biased region" description="Polar residues" evidence="1">
    <location>
        <begin position="158"/>
        <end position="176"/>
    </location>
</feature>
<organism evidence="2 3">
    <name type="scientific">Cylindrotheca closterium</name>
    <dbReference type="NCBI Taxonomy" id="2856"/>
    <lineage>
        <taxon>Eukaryota</taxon>
        <taxon>Sar</taxon>
        <taxon>Stramenopiles</taxon>
        <taxon>Ochrophyta</taxon>
        <taxon>Bacillariophyta</taxon>
        <taxon>Bacillariophyceae</taxon>
        <taxon>Bacillariophycidae</taxon>
        <taxon>Bacillariales</taxon>
        <taxon>Bacillariaceae</taxon>
        <taxon>Cylindrotheca</taxon>
    </lineage>
</organism>
<evidence type="ECO:0000313" key="3">
    <source>
        <dbReference type="Proteomes" id="UP001295423"/>
    </source>
</evidence>
<keyword evidence="3" id="KW-1185">Reference proteome</keyword>
<feature type="compositionally biased region" description="Acidic residues" evidence="1">
    <location>
        <begin position="91"/>
        <end position="102"/>
    </location>
</feature>
<gene>
    <name evidence="2" type="ORF">CYCCA115_LOCUS10531</name>
</gene>